<dbReference type="AlphaFoldDB" id="A0A3S9MLU0"/>
<reference evidence="4 5" key="1">
    <citation type="journal article" date="2019" name="Int. J. Syst. Evol. Microbiol.">
        <title>Streptomyces cyaneochromogenes sp. nov., a blue pigment-producing actinomycete from manganese-contaminated soil.</title>
        <authorList>
            <person name="Tang X."/>
            <person name="Zhao J."/>
            <person name="Li K."/>
            <person name="Chen Z."/>
            <person name="Sun Y."/>
            <person name="Gao J."/>
        </authorList>
    </citation>
    <scope>NUCLEOTIDE SEQUENCE [LARGE SCALE GENOMIC DNA]</scope>
    <source>
        <strain evidence="4 5">MK-45</strain>
    </source>
</reference>
<keyword evidence="1" id="KW-0812">Transmembrane</keyword>
<keyword evidence="1" id="KW-1133">Transmembrane helix</keyword>
<feature type="domain" description="NACHT" evidence="2">
    <location>
        <begin position="148"/>
        <end position="267"/>
    </location>
</feature>
<feature type="transmembrane region" description="Helical" evidence="1">
    <location>
        <begin position="652"/>
        <end position="672"/>
    </location>
</feature>
<dbReference type="EMBL" id="CP034539">
    <property type="protein sequence ID" value="AZQ40120.1"/>
    <property type="molecule type" value="Genomic_DNA"/>
</dbReference>
<gene>
    <name evidence="3" type="ORF">EJ357_00185</name>
    <name evidence="4" type="ORF">EJ357_47745</name>
</gene>
<dbReference type="KEGG" id="scya:EJ357_47745"/>
<protein>
    <submittedName>
        <fullName evidence="4">NACHT domain-containing protein</fullName>
    </submittedName>
</protein>
<feature type="transmembrane region" description="Helical" evidence="1">
    <location>
        <begin position="36"/>
        <end position="56"/>
    </location>
</feature>
<proteinExistence type="predicted"/>
<feature type="transmembrane region" description="Helical" evidence="1">
    <location>
        <begin position="626"/>
        <end position="646"/>
    </location>
</feature>
<feature type="transmembrane region" description="Helical" evidence="1">
    <location>
        <begin position="588"/>
        <end position="614"/>
    </location>
</feature>
<dbReference type="Gene3D" id="3.40.50.300">
    <property type="entry name" value="P-loop containing nucleotide triphosphate hydrolases"/>
    <property type="match status" value="1"/>
</dbReference>
<dbReference type="InterPro" id="IPR027417">
    <property type="entry name" value="P-loop_NTPase"/>
</dbReference>
<evidence type="ECO:0000256" key="1">
    <source>
        <dbReference type="SAM" id="Phobius"/>
    </source>
</evidence>
<evidence type="ECO:0000313" key="3">
    <source>
        <dbReference type="EMBL" id="AZQ32103.1"/>
    </source>
</evidence>
<feature type="transmembrane region" description="Helical" evidence="1">
    <location>
        <begin position="440"/>
        <end position="469"/>
    </location>
</feature>
<feature type="transmembrane region" description="Helical" evidence="1">
    <location>
        <begin position="561"/>
        <end position="582"/>
    </location>
</feature>
<evidence type="ECO:0000259" key="2">
    <source>
        <dbReference type="Pfam" id="PF05729"/>
    </source>
</evidence>
<organism evidence="4 5">
    <name type="scientific">Streptomyces cyaneochromogenes</name>
    <dbReference type="NCBI Taxonomy" id="2496836"/>
    <lineage>
        <taxon>Bacteria</taxon>
        <taxon>Bacillati</taxon>
        <taxon>Actinomycetota</taxon>
        <taxon>Actinomycetes</taxon>
        <taxon>Kitasatosporales</taxon>
        <taxon>Streptomycetaceae</taxon>
        <taxon>Streptomyces</taxon>
    </lineage>
</organism>
<dbReference type="Proteomes" id="UP000280298">
    <property type="component" value="Chromosome"/>
</dbReference>
<accession>A0A3S9MLU0</accession>
<dbReference type="InterPro" id="IPR007111">
    <property type="entry name" value="NACHT_NTPase"/>
</dbReference>
<keyword evidence="1" id="KW-0472">Membrane</keyword>
<keyword evidence="5" id="KW-1185">Reference proteome</keyword>
<sequence>MRRAVVAAMAVVVAAVTGGLVWVLRATQDGLSDAASWAQLAGGWVLAVAVAAPPVFRWMRQDSTSPAVSRADLEESQEQLAAVVRAQWLEEIRVRRLEDPQPVAVRWTATARPVVDRFENLPAPPRRVDTTEAGISNLAAWFRALRRRRLVLIGERGFGKTTLAVLLVRHVLATRSPGEPVPVLLTMADWSDESFTAWVTRRLSRDYSFLTPETAHRLVRECRVIPVLDGLDELAAEDRPGKVRSINQAMAGTDAFILTCRTSEYAEAVAGADVLTSTPVLEPEAVDAAAAASYLERRLPPRPGAGWARLLADLRLGPQTALGQGLGSPFVLWLLEATFVEQGRDPTVLLEMTTGQEVSRCLLDELVPALVENNRHVPDDDVAHPFRPLADWETEDVRRWLTFIARHLADLGTYDLGWWNMHLILPDGVRRRWFGTLSALAFATFAGVVAALWLGALGGVLAGAGLWLLMMWQGPIEDETARLPRAATGGLFGNHPIRSLTDHLKSEARGAVGHALRFGTIAGVTAGFAFGWPAGVTVGATAAAADWLIRSISGTGIDLSMVFTVPFALVWGLMFGVAHGLVFGSTLALQYLAVIVAGPGIGLALTLPVLVAVCTWRALPPHRRHGAVRGVFLWAASGGAYMAFQHLGSDPLMAIGTAAALGVGLGLIEGIVSDLTYFMLVRPGPAYLMTVAILRYRSQAPPYPLKFLADCRRIGLLRQVGPVYQFRHSTLQDHLAVR</sequence>
<dbReference type="EMBL" id="CP034539">
    <property type="protein sequence ID" value="AZQ32103.1"/>
    <property type="molecule type" value="Genomic_DNA"/>
</dbReference>
<evidence type="ECO:0000313" key="4">
    <source>
        <dbReference type="EMBL" id="AZQ40120.1"/>
    </source>
</evidence>
<dbReference type="SUPFAM" id="SSF52540">
    <property type="entry name" value="P-loop containing nucleoside triphosphate hydrolases"/>
    <property type="match status" value="1"/>
</dbReference>
<dbReference type="Pfam" id="PF05729">
    <property type="entry name" value="NACHT"/>
    <property type="match status" value="1"/>
</dbReference>
<name>A0A3S9MLU0_9ACTN</name>
<dbReference type="OrthoDB" id="419058at2"/>
<evidence type="ECO:0000313" key="5">
    <source>
        <dbReference type="Proteomes" id="UP000280298"/>
    </source>
</evidence>
<dbReference type="KEGG" id="scya:EJ357_00185"/>